<evidence type="ECO:0000313" key="1">
    <source>
        <dbReference type="EMBL" id="GIY51109.1"/>
    </source>
</evidence>
<dbReference type="EMBL" id="BPLR01012070">
    <property type="protein sequence ID" value="GIY51109.1"/>
    <property type="molecule type" value="Genomic_DNA"/>
</dbReference>
<sequence>MVVQVVPSDVVHFVVKSQHKSSLLTSWFSQVFYNASFVVEQQYKLLLLTSWNSSTSCCFSRRFLRRGTAVPVVAFDVVSFVVEQQYKLLLLTSFPSTQAAQLEAFLSQKVRKRKPFSGIAKVKRLLHPCARVGEVGVSTPKVLQVLRRRKTSIGLRKKLLMSRGNSGSRMELGLKESAESYGLSY</sequence>
<keyword evidence="2" id="KW-1185">Reference proteome</keyword>
<proteinExistence type="predicted"/>
<evidence type="ECO:0000313" key="2">
    <source>
        <dbReference type="Proteomes" id="UP001054945"/>
    </source>
</evidence>
<organism evidence="1 2">
    <name type="scientific">Caerostris extrusa</name>
    <name type="common">Bark spider</name>
    <name type="synonym">Caerostris bankana</name>
    <dbReference type="NCBI Taxonomy" id="172846"/>
    <lineage>
        <taxon>Eukaryota</taxon>
        <taxon>Metazoa</taxon>
        <taxon>Ecdysozoa</taxon>
        <taxon>Arthropoda</taxon>
        <taxon>Chelicerata</taxon>
        <taxon>Arachnida</taxon>
        <taxon>Araneae</taxon>
        <taxon>Araneomorphae</taxon>
        <taxon>Entelegynae</taxon>
        <taxon>Araneoidea</taxon>
        <taxon>Araneidae</taxon>
        <taxon>Caerostris</taxon>
    </lineage>
</organism>
<accession>A0AAV4U023</accession>
<reference evidence="1 2" key="1">
    <citation type="submission" date="2021-06" db="EMBL/GenBank/DDBJ databases">
        <title>Caerostris extrusa draft genome.</title>
        <authorList>
            <person name="Kono N."/>
            <person name="Arakawa K."/>
        </authorList>
    </citation>
    <scope>NUCLEOTIDE SEQUENCE [LARGE SCALE GENOMIC DNA]</scope>
</reference>
<dbReference type="Proteomes" id="UP001054945">
    <property type="component" value="Unassembled WGS sequence"/>
</dbReference>
<name>A0AAV4U023_CAEEX</name>
<dbReference type="AlphaFoldDB" id="A0AAV4U023"/>
<gene>
    <name evidence="1" type="ORF">CEXT_799841</name>
</gene>
<protein>
    <submittedName>
        <fullName evidence="1">Uncharacterized protein</fullName>
    </submittedName>
</protein>
<comment type="caution">
    <text evidence="1">The sequence shown here is derived from an EMBL/GenBank/DDBJ whole genome shotgun (WGS) entry which is preliminary data.</text>
</comment>